<name>A0AAP0BL74_9ASPA</name>
<evidence type="ECO:0000256" key="1">
    <source>
        <dbReference type="SAM" id="MobiDB-lite"/>
    </source>
</evidence>
<organism evidence="2 3">
    <name type="scientific">Platanthera zijinensis</name>
    <dbReference type="NCBI Taxonomy" id="2320716"/>
    <lineage>
        <taxon>Eukaryota</taxon>
        <taxon>Viridiplantae</taxon>
        <taxon>Streptophyta</taxon>
        <taxon>Embryophyta</taxon>
        <taxon>Tracheophyta</taxon>
        <taxon>Spermatophyta</taxon>
        <taxon>Magnoliopsida</taxon>
        <taxon>Liliopsida</taxon>
        <taxon>Asparagales</taxon>
        <taxon>Orchidaceae</taxon>
        <taxon>Orchidoideae</taxon>
        <taxon>Orchideae</taxon>
        <taxon>Orchidinae</taxon>
        <taxon>Platanthera</taxon>
    </lineage>
</organism>
<proteinExistence type="predicted"/>
<evidence type="ECO:0000313" key="3">
    <source>
        <dbReference type="Proteomes" id="UP001418222"/>
    </source>
</evidence>
<dbReference type="Proteomes" id="UP001418222">
    <property type="component" value="Unassembled WGS sequence"/>
</dbReference>
<gene>
    <name evidence="2" type="ORF">KSP39_PZI009504</name>
</gene>
<reference evidence="2 3" key="1">
    <citation type="journal article" date="2022" name="Nat. Plants">
        <title>Genomes of leafy and leafless Platanthera orchids illuminate the evolution of mycoheterotrophy.</title>
        <authorList>
            <person name="Li M.H."/>
            <person name="Liu K.W."/>
            <person name="Li Z."/>
            <person name="Lu H.C."/>
            <person name="Ye Q.L."/>
            <person name="Zhang D."/>
            <person name="Wang J.Y."/>
            <person name="Li Y.F."/>
            <person name="Zhong Z.M."/>
            <person name="Liu X."/>
            <person name="Yu X."/>
            <person name="Liu D.K."/>
            <person name="Tu X.D."/>
            <person name="Liu B."/>
            <person name="Hao Y."/>
            <person name="Liao X.Y."/>
            <person name="Jiang Y.T."/>
            <person name="Sun W.H."/>
            <person name="Chen J."/>
            <person name="Chen Y.Q."/>
            <person name="Ai Y."/>
            <person name="Zhai J.W."/>
            <person name="Wu S.S."/>
            <person name="Zhou Z."/>
            <person name="Hsiao Y.Y."/>
            <person name="Wu W.L."/>
            <person name="Chen Y.Y."/>
            <person name="Lin Y.F."/>
            <person name="Hsu J.L."/>
            <person name="Li C.Y."/>
            <person name="Wang Z.W."/>
            <person name="Zhao X."/>
            <person name="Zhong W.Y."/>
            <person name="Ma X.K."/>
            <person name="Ma L."/>
            <person name="Huang J."/>
            <person name="Chen G.Z."/>
            <person name="Huang M.Z."/>
            <person name="Huang L."/>
            <person name="Peng D.H."/>
            <person name="Luo Y.B."/>
            <person name="Zou S.Q."/>
            <person name="Chen S.P."/>
            <person name="Lan S."/>
            <person name="Tsai W.C."/>
            <person name="Van de Peer Y."/>
            <person name="Liu Z.J."/>
        </authorList>
    </citation>
    <scope>NUCLEOTIDE SEQUENCE [LARGE SCALE GENOMIC DNA]</scope>
    <source>
        <strain evidence="2">Lor287</strain>
    </source>
</reference>
<dbReference type="AlphaFoldDB" id="A0AAP0BL74"/>
<feature type="compositionally biased region" description="Basic and acidic residues" evidence="1">
    <location>
        <begin position="7"/>
        <end position="18"/>
    </location>
</feature>
<protein>
    <submittedName>
        <fullName evidence="2">Uncharacterized protein</fullName>
    </submittedName>
</protein>
<sequence length="126" mass="13522">MTMSNRDNVKEGLTERGTSKAGGLSQTNPSWRRRRSTRAGRERGDAPASAILPPPLLATPPLAPPHFGRHPPTTRASNRNILPPAAAAQRRQRPPPGSPRSSSSRLPPPSSGITRSIRHDSICGSR</sequence>
<dbReference type="EMBL" id="JBBWWQ010000007">
    <property type="protein sequence ID" value="KAK8943031.1"/>
    <property type="molecule type" value="Genomic_DNA"/>
</dbReference>
<evidence type="ECO:0000313" key="2">
    <source>
        <dbReference type="EMBL" id="KAK8943031.1"/>
    </source>
</evidence>
<accession>A0AAP0BL74</accession>
<comment type="caution">
    <text evidence="2">The sequence shown here is derived from an EMBL/GenBank/DDBJ whole genome shotgun (WGS) entry which is preliminary data.</text>
</comment>
<feature type="compositionally biased region" description="Basic and acidic residues" evidence="1">
    <location>
        <begin position="117"/>
        <end position="126"/>
    </location>
</feature>
<feature type="region of interest" description="Disordered" evidence="1">
    <location>
        <begin position="1"/>
        <end position="126"/>
    </location>
</feature>
<feature type="compositionally biased region" description="Pro residues" evidence="1">
    <location>
        <begin position="52"/>
        <end position="64"/>
    </location>
</feature>
<keyword evidence="3" id="KW-1185">Reference proteome</keyword>